<name>A0AA49GNI0_9BACT</name>
<feature type="binding site" evidence="16">
    <location>
        <begin position="106"/>
        <end position="109"/>
    </location>
    <ligand>
        <name>substrate</name>
    </ligand>
</feature>
<dbReference type="EC" id="2.7.1.33" evidence="6 16"/>
<comment type="caution">
    <text evidence="16">Lacks conserved residue(s) required for the propagation of feature annotation.</text>
</comment>
<comment type="catalytic activity">
    <reaction evidence="1 16">
        <text>(R)-pantothenate + ATP = (R)-4'-phosphopantothenate + ADP + H(+)</text>
        <dbReference type="Rhea" id="RHEA:16373"/>
        <dbReference type="ChEBI" id="CHEBI:10986"/>
        <dbReference type="ChEBI" id="CHEBI:15378"/>
        <dbReference type="ChEBI" id="CHEBI:29032"/>
        <dbReference type="ChEBI" id="CHEBI:30616"/>
        <dbReference type="ChEBI" id="CHEBI:456216"/>
        <dbReference type="EC" id="2.7.1.33"/>
    </reaction>
</comment>
<feature type="binding site" evidence="16">
    <location>
        <position position="183"/>
    </location>
    <ligand>
        <name>substrate</name>
    </ligand>
</feature>
<feature type="active site" description="Proton acceptor" evidence="16">
    <location>
        <position position="108"/>
    </location>
</feature>
<evidence type="ECO:0000256" key="7">
    <source>
        <dbReference type="ARBA" id="ARBA00022490"/>
    </source>
</evidence>
<evidence type="ECO:0000256" key="11">
    <source>
        <dbReference type="ARBA" id="ARBA00022840"/>
    </source>
</evidence>
<evidence type="ECO:0000256" key="9">
    <source>
        <dbReference type="ARBA" id="ARBA00022741"/>
    </source>
</evidence>
<reference evidence="17" key="2">
    <citation type="journal article" date="2024" name="Antonie Van Leeuwenhoek">
        <title>Roseihalotalea indica gen. nov., sp. nov., a halophilic Bacteroidetes from mesopelagic Southwest Indian Ocean with higher carbohydrate metabolic potential.</title>
        <authorList>
            <person name="Chen B."/>
            <person name="Zhang M."/>
            <person name="Lin D."/>
            <person name="Ye J."/>
            <person name="Tang K."/>
        </authorList>
    </citation>
    <scope>NUCLEOTIDE SEQUENCE</scope>
    <source>
        <strain evidence="17">TK19036</strain>
    </source>
</reference>
<dbReference type="GO" id="GO:0004594">
    <property type="term" value="F:pantothenate kinase activity"/>
    <property type="evidence" value="ECO:0007669"/>
    <property type="project" value="UniProtKB-UniRule"/>
</dbReference>
<keyword evidence="10 16" id="KW-0418">Kinase</keyword>
<evidence type="ECO:0000256" key="2">
    <source>
        <dbReference type="ARBA" id="ARBA00001958"/>
    </source>
</evidence>
<dbReference type="HAMAP" id="MF_01274">
    <property type="entry name" value="Pantothen_kinase_3"/>
    <property type="match status" value="1"/>
</dbReference>
<dbReference type="GO" id="GO:0005524">
    <property type="term" value="F:ATP binding"/>
    <property type="evidence" value="ECO:0007669"/>
    <property type="project" value="UniProtKB-UniRule"/>
</dbReference>
<evidence type="ECO:0000256" key="4">
    <source>
        <dbReference type="ARBA" id="ARBA00005225"/>
    </source>
</evidence>
<comment type="similarity">
    <text evidence="14 16">Belongs to the type III pantothenate kinase family.</text>
</comment>
<dbReference type="CDD" id="cd24015">
    <property type="entry name" value="ASKHA_NBD_PanK-III"/>
    <property type="match status" value="1"/>
</dbReference>
<keyword evidence="16" id="KW-0479">Metal-binding</keyword>
<evidence type="ECO:0000313" key="17">
    <source>
        <dbReference type="EMBL" id="WKN38092.1"/>
    </source>
</evidence>
<accession>A0AA49GNI0</accession>
<dbReference type="NCBIfam" id="NF009855">
    <property type="entry name" value="PRK13321.1"/>
    <property type="match status" value="1"/>
</dbReference>
<comment type="cofactor">
    <cofactor evidence="16">
        <name>NH4(+)</name>
        <dbReference type="ChEBI" id="CHEBI:28938"/>
    </cofactor>
    <cofactor evidence="16">
        <name>K(+)</name>
        <dbReference type="ChEBI" id="CHEBI:29103"/>
    </cofactor>
    <text evidence="16">A monovalent cation. Ammonium or potassium.</text>
</comment>
<evidence type="ECO:0000256" key="16">
    <source>
        <dbReference type="HAMAP-Rule" id="MF_01274"/>
    </source>
</evidence>
<reference evidence="17" key="1">
    <citation type="journal article" date="2023" name="Comput. Struct. Biotechnol. J.">
        <title>Discovery of a novel marine Bacteroidetes with a rich repertoire of carbohydrate-active enzymes.</title>
        <authorList>
            <person name="Chen B."/>
            <person name="Liu G."/>
            <person name="Chen Q."/>
            <person name="Wang H."/>
            <person name="Liu L."/>
            <person name="Tang K."/>
        </authorList>
    </citation>
    <scope>NUCLEOTIDE SEQUENCE</scope>
    <source>
        <strain evidence="17">TK19036</strain>
    </source>
</reference>
<comment type="subunit">
    <text evidence="5 16">Homodimer.</text>
</comment>
<evidence type="ECO:0000256" key="10">
    <source>
        <dbReference type="ARBA" id="ARBA00022777"/>
    </source>
</evidence>
<keyword evidence="12 16" id="KW-0630">Potassium</keyword>
<keyword evidence="8 16" id="KW-0808">Transferase</keyword>
<evidence type="ECO:0000256" key="12">
    <source>
        <dbReference type="ARBA" id="ARBA00022958"/>
    </source>
</evidence>
<evidence type="ECO:0000256" key="3">
    <source>
        <dbReference type="ARBA" id="ARBA00004496"/>
    </source>
</evidence>
<dbReference type="Gene3D" id="3.30.420.40">
    <property type="match status" value="2"/>
</dbReference>
<dbReference type="PANTHER" id="PTHR34265:SF1">
    <property type="entry name" value="TYPE III PANTOTHENATE KINASE"/>
    <property type="match status" value="1"/>
</dbReference>
<keyword evidence="11 16" id="KW-0067">ATP-binding</keyword>
<feature type="binding site" evidence="16">
    <location>
        <position position="128"/>
    </location>
    <ligand>
        <name>K(+)</name>
        <dbReference type="ChEBI" id="CHEBI:29103"/>
    </ligand>
</feature>
<dbReference type="Pfam" id="PF03309">
    <property type="entry name" value="Pan_kinase"/>
    <property type="match status" value="1"/>
</dbReference>
<evidence type="ECO:0000256" key="15">
    <source>
        <dbReference type="ARBA" id="ARBA00040883"/>
    </source>
</evidence>
<protein>
    <recommendedName>
        <fullName evidence="15 16">Type III pantothenate kinase</fullName>
        <ecNumber evidence="6 16">2.7.1.33</ecNumber>
    </recommendedName>
    <alternativeName>
        <fullName evidence="16">PanK-III</fullName>
    </alternativeName>
    <alternativeName>
        <fullName evidence="16">Pantothenic acid kinase</fullName>
    </alternativeName>
</protein>
<dbReference type="GO" id="GO:0046872">
    <property type="term" value="F:metal ion binding"/>
    <property type="evidence" value="ECO:0007669"/>
    <property type="project" value="UniProtKB-KW"/>
</dbReference>
<organism evidence="17">
    <name type="scientific">Roseihalotalea indica</name>
    <dbReference type="NCBI Taxonomy" id="2867963"/>
    <lineage>
        <taxon>Bacteria</taxon>
        <taxon>Pseudomonadati</taxon>
        <taxon>Bacteroidota</taxon>
        <taxon>Cytophagia</taxon>
        <taxon>Cytophagales</taxon>
        <taxon>Catalimonadaceae</taxon>
        <taxon>Roseihalotalea</taxon>
    </lineage>
</organism>
<keyword evidence="9 16" id="KW-0547">Nucleotide-binding</keyword>
<dbReference type="NCBIfam" id="TIGR00671">
    <property type="entry name" value="baf"/>
    <property type="match status" value="1"/>
</dbReference>
<evidence type="ECO:0000256" key="14">
    <source>
        <dbReference type="ARBA" id="ARBA00038036"/>
    </source>
</evidence>
<dbReference type="InterPro" id="IPR043129">
    <property type="entry name" value="ATPase_NBD"/>
</dbReference>
<comment type="function">
    <text evidence="16">Catalyzes the phosphorylation of pantothenate (Pan), the first step in CoA biosynthesis.</text>
</comment>
<dbReference type="PANTHER" id="PTHR34265">
    <property type="entry name" value="TYPE III PANTOTHENATE KINASE"/>
    <property type="match status" value="1"/>
</dbReference>
<keyword evidence="13 16" id="KW-0173">Coenzyme A biosynthesis</keyword>
<comment type="pathway">
    <text evidence="4 16">Cofactor biosynthesis; coenzyme A biosynthesis; CoA from (R)-pantothenate: step 1/5.</text>
</comment>
<sequence>MLLAVDIGNSNIAFGLYEQQWLHHWRLSTVTRKTADEYSIQFRALLDQEHMSLSTIQRVVISSVVPPLTQVFQKMLHQLTNQIPLVVSTSLHTGLTISTDTPQELGTDLLANAVAGYHLFHKNCIVVDFGTALSMITVTGQGEIKGVSIAPGLESALKALSLNTAQLPFVPLVAPPSVLGRNTTHAIQSGVVLGYVGLVEYLTDRIKKELDGPTEVIATGGLSEVIAPLTDRFTTIKPWLTLDGLRLLAEQNQYRREEAAS</sequence>
<dbReference type="GO" id="GO:0015937">
    <property type="term" value="P:coenzyme A biosynthetic process"/>
    <property type="evidence" value="ECO:0007669"/>
    <property type="project" value="UniProtKB-UniRule"/>
</dbReference>
<dbReference type="GO" id="GO:0005737">
    <property type="term" value="C:cytoplasm"/>
    <property type="evidence" value="ECO:0007669"/>
    <property type="project" value="UniProtKB-SubCell"/>
</dbReference>
<comment type="cofactor">
    <cofactor evidence="2">
        <name>K(+)</name>
        <dbReference type="ChEBI" id="CHEBI:29103"/>
    </cofactor>
</comment>
<feature type="binding site" evidence="16">
    <location>
        <begin position="6"/>
        <end position="13"/>
    </location>
    <ligand>
        <name>ATP</name>
        <dbReference type="ChEBI" id="CHEBI:30616"/>
    </ligand>
</feature>
<feature type="binding site" evidence="16">
    <location>
        <position position="131"/>
    </location>
    <ligand>
        <name>ATP</name>
        <dbReference type="ChEBI" id="CHEBI:30616"/>
    </ligand>
</feature>
<evidence type="ECO:0000256" key="13">
    <source>
        <dbReference type="ARBA" id="ARBA00022993"/>
    </source>
</evidence>
<dbReference type="EMBL" id="CP120682">
    <property type="protein sequence ID" value="WKN38092.1"/>
    <property type="molecule type" value="Genomic_DNA"/>
</dbReference>
<evidence type="ECO:0000256" key="8">
    <source>
        <dbReference type="ARBA" id="ARBA00022679"/>
    </source>
</evidence>
<proteinExistence type="inferred from homology"/>
<comment type="subcellular location">
    <subcellularLocation>
        <location evidence="3 16">Cytoplasm</location>
    </subcellularLocation>
</comment>
<evidence type="ECO:0000256" key="5">
    <source>
        <dbReference type="ARBA" id="ARBA00011738"/>
    </source>
</evidence>
<evidence type="ECO:0000256" key="1">
    <source>
        <dbReference type="ARBA" id="ARBA00001206"/>
    </source>
</evidence>
<evidence type="ECO:0000256" key="6">
    <source>
        <dbReference type="ARBA" id="ARBA00012102"/>
    </source>
</evidence>
<dbReference type="AlphaFoldDB" id="A0AA49GNI0"/>
<gene>
    <name evidence="16" type="primary">coaX</name>
    <name evidence="17" type="ORF">K4G66_05165</name>
</gene>
<dbReference type="SUPFAM" id="SSF53067">
    <property type="entry name" value="Actin-like ATPase domain"/>
    <property type="match status" value="2"/>
</dbReference>
<dbReference type="InterPro" id="IPR004619">
    <property type="entry name" value="Type_III_PanK"/>
</dbReference>
<keyword evidence="7 16" id="KW-0963">Cytoplasm</keyword>